<feature type="domain" description="Transposase IS200-like" evidence="1">
    <location>
        <begin position="8"/>
        <end position="151"/>
    </location>
</feature>
<accession>A0A0G2ASK2</accession>
<dbReference type="InterPro" id="IPR036515">
    <property type="entry name" value="Transposase_17_sf"/>
</dbReference>
<dbReference type="EMBL" id="LCRO01000003">
    <property type="protein sequence ID" value="KKW35794.1"/>
    <property type="molecule type" value="Genomic_DNA"/>
</dbReference>
<evidence type="ECO:0000313" key="2">
    <source>
        <dbReference type="EMBL" id="KKW35794.1"/>
    </source>
</evidence>
<protein>
    <recommendedName>
        <fullName evidence="1">Transposase IS200-like domain-containing protein</fullName>
    </recommendedName>
</protein>
<evidence type="ECO:0000313" key="3">
    <source>
        <dbReference type="Proteomes" id="UP000034740"/>
    </source>
</evidence>
<dbReference type="Proteomes" id="UP000034740">
    <property type="component" value="Unassembled WGS sequence"/>
</dbReference>
<dbReference type="Gene3D" id="3.30.70.1290">
    <property type="entry name" value="Transposase IS200-like"/>
    <property type="match status" value="1"/>
</dbReference>
<dbReference type="PANTHER" id="PTHR34322:SF2">
    <property type="entry name" value="TRANSPOSASE IS200-LIKE DOMAIN-CONTAINING PROTEIN"/>
    <property type="match status" value="1"/>
</dbReference>
<dbReference type="GO" id="GO:0004803">
    <property type="term" value="F:transposase activity"/>
    <property type="evidence" value="ECO:0007669"/>
    <property type="project" value="InterPro"/>
</dbReference>
<comment type="caution">
    <text evidence="2">The sequence shown here is derived from an EMBL/GenBank/DDBJ whole genome shotgun (WGS) entry which is preliminary data.</text>
</comment>
<dbReference type="SMART" id="SM01321">
    <property type="entry name" value="Y1_Tnp"/>
    <property type="match status" value="1"/>
</dbReference>
<dbReference type="InterPro" id="IPR002686">
    <property type="entry name" value="Transposase_17"/>
</dbReference>
<dbReference type="AlphaFoldDB" id="A0A0G2ASK2"/>
<dbReference type="GO" id="GO:0003677">
    <property type="term" value="F:DNA binding"/>
    <property type="evidence" value="ECO:0007669"/>
    <property type="project" value="InterPro"/>
</dbReference>
<proteinExistence type="predicted"/>
<dbReference type="PANTHER" id="PTHR34322">
    <property type="entry name" value="TRANSPOSASE, Y1_TNP DOMAIN-CONTAINING"/>
    <property type="match status" value="1"/>
</dbReference>
<sequence>MRKDAPFAVGEMYHLYNRGAHKQSIFTTDSDYKRFLLLLHLSNSDCRVDVRETLRKYEGFDSAVIFKEEKPDKSLVDIFAYCLMPNHFHLVLREKKECGISKFTRKVFTGYSMYFNILHKHSGIIAQGAFKSRHVDDEPYFRYIFAYVHLNPLSLVFPDWEKIGITDGNTARNFLHSYRYSSFYDYISGNRPEGAVLSSDQAPDFLRTQNDLEELLKSYTGERFAKV</sequence>
<organism evidence="2 3">
    <name type="scientific">Candidatus Adlerbacteria bacterium GW2011_GWA1_54_10</name>
    <dbReference type="NCBI Taxonomy" id="1618605"/>
    <lineage>
        <taxon>Bacteria</taxon>
        <taxon>Candidatus Adleribacteriota</taxon>
    </lineage>
</organism>
<gene>
    <name evidence="2" type="ORF">UY83_C0003G0079</name>
</gene>
<dbReference type="GO" id="GO:0006313">
    <property type="term" value="P:DNA transposition"/>
    <property type="evidence" value="ECO:0007669"/>
    <property type="project" value="InterPro"/>
</dbReference>
<evidence type="ECO:0000259" key="1">
    <source>
        <dbReference type="SMART" id="SM01321"/>
    </source>
</evidence>
<dbReference type="SUPFAM" id="SSF143422">
    <property type="entry name" value="Transposase IS200-like"/>
    <property type="match status" value="1"/>
</dbReference>
<name>A0A0G2ASK2_9BACT</name>
<reference evidence="2 3" key="1">
    <citation type="journal article" date="2015" name="Nature">
        <title>rRNA introns, odd ribosomes, and small enigmatic genomes across a large radiation of phyla.</title>
        <authorList>
            <person name="Brown C.T."/>
            <person name="Hug L.A."/>
            <person name="Thomas B.C."/>
            <person name="Sharon I."/>
            <person name="Castelle C.J."/>
            <person name="Singh A."/>
            <person name="Wilkins M.J."/>
            <person name="Williams K.H."/>
            <person name="Banfield J.F."/>
        </authorList>
    </citation>
    <scope>NUCLEOTIDE SEQUENCE [LARGE SCALE GENOMIC DNA]</scope>
</reference>